<feature type="compositionally biased region" description="Polar residues" evidence="9">
    <location>
        <begin position="35"/>
        <end position="48"/>
    </location>
</feature>
<evidence type="ECO:0000256" key="5">
    <source>
        <dbReference type="ARBA" id="ARBA00022989"/>
    </source>
</evidence>
<dbReference type="OrthoDB" id="4097053at2759"/>
<dbReference type="Proteomes" id="UP000253472">
    <property type="component" value="Unassembled WGS sequence"/>
</dbReference>
<feature type="region of interest" description="Disordered" evidence="9">
    <location>
        <begin position="24"/>
        <end position="101"/>
    </location>
</feature>
<evidence type="ECO:0000256" key="1">
    <source>
        <dbReference type="ARBA" id="ARBA00022448"/>
    </source>
</evidence>
<comment type="similarity">
    <text evidence="8">Belongs to the GET2 family.</text>
</comment>
<dbReference type="STRING" id="5486.A0A367YCH1"/>
<keyword evidence="4 8" id="KW-0931">ER-Golgi transport</keyword>
<keyword evidence="2 8" id="KW-0812">Transmembrane</keyword>
<reference evidence="11 12" key="1">
    <citation type="submission" date="2018-06" db="EMBL/GenBank/DDBJ databases">
        <title>Whole genome sequencing of Candida tropicalis (genome annotated by CSBL at Korea University).</title>
        <authorList>
            <person name="Ahn J."/>
        </authorList>
    </citation>
    <scope>NUCLEOTIDE SEQUENCE [LARGE SCALE GENOMIC DNA]</scope>
    <source>
        <strain evidence="11 12">ATCC 20962</strain>
    </source>
</reference>
<comment type="subunit">
    <text evidence="8">Component of the Golgi to ER traffic (GET) complex, which is composed of GET1, GET2 and GET3. Within the complex, GET1 and GET2 form a heterotetramer which is stabilized by phosphatidylinositol binding and which binds to the GET3 homodimer.</text>
</comment>
<dbReference type="InterPro" id="IPR014802">
    <property type="entry name" value="GET2"/>
</dbReference>
<keyword evidence="6 8" id="KW-0333">Golgi apparatus</keyword>
<dbReference type="Pfam" id="PF08690">
    <property type="entry name" value="GET2"/>
    <property type="match status" value="1"/>
</dbReference>
<dbReference type="PANTHER" id="PTHR28263">
    <property type="entry name" value="GOLGI TO ER TRAFFIC PROTEIN 2"/>
    <property type="match status" value="1"/>
</dbReference>
<dbReference type="HAMAP" id="MF_03114">
    <property type="entry name" value="Get2"/>
    <property type="match status" value="1"/>
</dbReference>
<dbReference type="PANTHER" id="PTHR28263:SF1">
    <property type="entry name" value="GOLGI TO ER TRAFFIC PROTEIN 2"/>
    <property type="match status" value="1"/>
</dbReference>
<evidence type="ECO:0000256" key="3">
    <source>
        <dbReference type="ARBA" id="ARBA00022824"/>
    </source>
</evidence>
<comment type="caution">
    <text evidence="8">Lacks conserved residue(s) required for the propagation of feature annotation.</text>
</comment>
<comment type="subcellular location">
    <subcellularLocation>
        <location evidence="8">Endoplasmic reticulum membrane</location>
        <topology evidence="8">Multi-pass membrane protein</topology>
    </subcellularLocation>
    <subcellularLocation>
        <location evidence="8">Golgi apparatus membrane</location>
        <topology evidence="8">Multi-pass membrane protein</topology>
    </subcellularLocation>
</comment>
<evidence type="ECO:0000256" key="6">
    <source>
        <dbReference type="ARBA" id="ARBA00023034"/>
    </source>
</evidence>
<name>A0A367YCH1_9ASCO</name>
<dbReference type="GO" id="GO:0005789">
    <property type="term" value="C:endoplasmic reticulum membrane"/>
    <property type="evidence" value="ECO:0007669"/>
    <property type="project" value="UniProtKB-SubCell"/>
</dbReference>
<keyword evidence="12" id="KW-1185">Reference proteome</keyword>
<evidence type="ECO:0000313" key="11">
    <source>
        <dbReference type="EMBL" id="RCK63289.1"/>
    </source>
</evidence>
<feature type="transmembrane region" description="Helical" evidence="10">
    <location>
        <begin position="287"/>
        <end position="308"/>
    </location>
</feature>
<evidence type="ECO:0000256" key="2">
    <source>
        <dbReference type="ARBA" id="ARBA00022692"/>
    </source>
</evidence>
<organism evidence="11 12">
    <name type="scientific">Candida viswanathii</name>
    <dbReference type="NCBI Taxonomy" id="5486"/>
    <lineage>
        <taxon>Eukaryota</taxon>
        <taxon>Fungi</taxon>
        <taxon>Dikarya</taxon>
        <taxon>Ascomycota</taxon>
        <taxon>Saccharomycotina</taxon>
        <taxon>Pichiomycetes</taxon>
        <taxon>Debaryomycetaceae</taxon>
        <taxon>Candida/Lodderomyces clade</taxon>
        <taxon>Candida</taxon>
    </lineage>
</organism>
<feature type="transmembrane region" description="Helical" evidence="10">
    <location>
        <begin position="181"/>
        <end position="197"/>
    </location>
</feature>
<evidence type="ECO:0000256" key="8">
    <source>
        <dbReference type="HAMAP-Rule" id="MF_03114"/>
    </source>
</evidence>
<evidence type="ECO:0000256" key="10">
    <source>
        <dbReference type="SAM" id="Phobius"/>
    </source>
</evidence>
<sequence>MSDSAEPPAVLSAEEKRKLLRERRQAKMAKGQATDRLNNILSQGSSVKATGVKSVLDEPQPTTTTTTTSASHHDDEDPDIQDISEIAVPPPPTPPIGEATPENIDDIFQKMLQQQVLGPDGKADPNDPIAQMMKMFTEGGAGAPQGSGETQFSSDPVENKYQQDLQAYNDYQLKLWKSRFLVVRLVATLLNFFYHYVNVPSFRSSNYAYVRDLSAEEYPVKDFFTWFATCEVLIIATYYSVFHSLGLFHAANQSSMIMKIMSIGSMGWPKLGTYQPLVARFLGYYDLLGIFFGDLSLVVVLFGLLSFIN</sequence>
<evidence type="ECO:0000256" key="4">
    <source>
        <dbReference type="ARBA" id="ARBA00022892"/>
    </source>
</evidence>
<dbReference type="EMBL" id="QLNQ01000024">
    <property type="protein sequence ID" value="RCK63289.1"/>
    <property type="molecule type" value="Genomic_DNA"/>
</dbReference>
<comment type="function">
    <text evidence="8">Required for the post-translational delivery of tail-anchored (TA) proteins to the endoplasmic reticulum. Together with GET1, acts as a membrane receptor for soluble GET3, which recognizes and selectively binds the transmembrane domain of TA proteins in the cytosol. The GET complex cooperates with the HDEL receptor ERD2 to mediate the ATP-dependent retrieval of resident ER proteins that contain a C-terminal H-D-E-L retention signal from the Golgi to the ER.</text>
</comment>
<proteinExistence type="inferred from homology"/>
<accession>A0A367YCH1</accession>
<keyword evidence="7 8" id="KW-0472">Membrane</keyword>
<protein>
    <recommendedName>
        <fullName evidence="8">Golgi to ER traffic protein 2</fullName>
    </recommendedName>
</protein>
<dbReference type="InterPro" id="IPR028143">
    <property type="entry name" value="Get2/sif1"/>
</dbReference>
<evidence type="ECO:0000313" key="12">
    <source>
        <dbReference type="Proteomes" id="UP000253472"/>
    </source>
</evidence>
<dbReference type="GO" id="GO:0043529">
    <property type="term" value="C:GET complex"/>
    <property type="evidence" value="ECO:0007669"/>
    <property type="project" value="UniProtKB-UniRule"/>
</dbReference>
<dbReference type="AlphaFoldDB" id="A0A367YCH1"/>
<feature type="topological domain" description="Lumenal" evidence="8">
    <location>
        <begin position="308"/>
        <end position="309"/>
    </location>
</feature>
<dbReference type="GO" id="GO:0000139">
    <property type="term" value="C:Golgi membrane"/>
    <property type="evidence" value="ECO:0007669"/>
    <property type="project" value="UniProtKB-SubCell"/>
</dbReference>
<keyword evidence="1 8" id="KW-0813">Transport</keyword>
<keyword evidence="5 8" id="KW-1133">Transmembrane helix</keyword>
<dbReference type="GO" id="GO:0045048">
    <property type="term" value="P:protein insertion into ER membrane"/>
    <property type="evidence" value="ECO:0007669"/>
    <property type="project" value="UniProtKB-UniRule"/>
</dbReference>
<gene>
    <name evidence="11" type="primary">GET2_0</name>
    <name evidence="8" type="synonym">GET2</name>
    <name evidence="11" type="ORF">Cantr_09907</name>
</gene>
<evidence type="ECO:0000256" key="7">
    <source>
        <dbReference type="ARBA" id="ARBA00023136"/>
    </source>
</evidence>
<comment type="caution">
    <text evidence="11">The sequence shown here is derived from an EMBL/GenBank/DDBJ whole genome shotgun (WGS) entry which is preliminary data.</text>
</comment>
<evidence type="ECO:0000256" key="9">
    <source>
        <dbReference type="SAM" id="MobiDB-lite"/>
    </source>
</evidence>
<feature type="transmembrane region" description="Helical" evidence="10">
    <location>
        <begin position="223"/>
        <end position="251"/>
    </location>
</feature>
<feature type="topological domain" description="Cytoplasmic" evidence="8">
    <location>
        <begin position="1"/>
        <end position="175"/>
    </location>
</feature>
<dbReference type="GO" id="GO:0006890">
    <property type="term" value="P:retrograde vesicle-mediated transport, Golgi to endoplasmic reticulum"/>
    <property type="evidence" value="ECO:0007669"/>
    <property type="project" value="TreeGrafter"/>
</dbReference>
<keyword evidence="3 8" id="KW-0256">Endoplasmic reticulum</keyword>